<dbReference type="RefSeq" id="WP_251875699.1">
    <property type="nucleotide sequence ID" value="NZ_CP082275.1"/>
</dbReference>
<dbReference type="EMBL" id="CP082275">
    <property type="protein sequence ID" value="USH01413.1"/>
    <property type="molecule type" value="Genomic_DNA"/>
</dbReference>
<accession>A0ABY4WPF3</accession>
<dbReference type="Proteomes" id="UP001056255">
    <property type="component" value="Chromosome I"/>
</dbReference>
<name>A0ABY4WPF3_9GAMM</name>
<organism evidence="1 2">
    <name type="scientific">Grimontia kaedaensis</name>
    <dbReference type="NCBI Taxonomy" id="2872157"/>
    <lineage>
        <taxon>Bacteria</taxon>
        <taxon>Pseudomonadati</taxon>
        <taxon>Pseudomonadota</taxon>
        <taxon>Gammaproteobacteria</taxon>
        <taxon>Vibrionales</taxon>
        <taxon>Vibrionaceae</taxon>
        <taxon>Grimontia</taxon>
    </lineage>
</organism>
<keyword evidence="2" id="KW-1185">Reference proteome</keyword>
<sequence>MTPFDLCAKTSKQAFIHAEANNTLLPSVPDSMAVAPQLQEAMLELINHYFNDDNFTEEEAINQLIKIAAGVHFNR</sequence>
<protein>
    <submittedName>
        <fullName evidence="1">Uncharacterized protein</fullName>
    </submittedName>
</protein>
<evidence type="ECO:0000313" key="2">
    <source>
        <dbReference type="Proteomes" id="UP001056255"/>
    </source>
</evidence>
<proteinExistence type="predicted"/>
<gene>
    <name evidence="1" type="ORF">K6Q96_10865</name>
</gene>
<dbReference type="Gene3D" id="3.40.190.10">
    <property type="entry name" value="Periplasmic binding protein-like II"/>
    <property type="match status" value="2"/>
</dbReference>
<reference evidence="1" key="1">
    <citation type="submission" date="2021-08" db="EMBL/GenBank/DDBJ databases">
        <authorList>
            <person name="Sakaguchi M."/>
            <person name="Kikuchi T."/>
            <person name="Urbanczyk H."/>
        </authorList>
    </citation>
    <scope>NUCLEOTIDE SEQUENCE</scope>
    <source>
        <strain evidence="1">020920N</strain>
    </source>
</reference>
<evidence type="ECO:0000313" key="1">
    <source>
        <dbReference type="EMBL" id="USH01413.1"/>
    </source>
</evidence>